<gene>
    <name evidence="2" type="ORF">G6321_00000590</name>
    <name evidence="1" type="ORF">G6321_50125</name>
</gene>
<dbReference type="EMBL" id="CP088277">
    <property type="protein sequence ID" value="UGX89450.1"/>
    <property type="molecule type" value="Genomic_DNA"/>
</dbReference>
<protein>
    <submittedName>
        <fullName evidence="1">Uncharacterized protein</fullName>
    </submittedName>
</protein>
<evidence type="ECO:0000313" key="2">
    <source>
        <dbReference type="EMBL" id="UGX89450.1"/>
    </source>
</evidence>
<dbReference type="Proteomes" id="UP000564836">
    <property type="component" value="Plasmid pBb323S2d"/>
</dbReference>
<organism evidence="1">
    <name type="scientific">Bradyrhizobium barranii subsp. barranii</name>
    <dbReference type="NCBI Taxonomy" id="2823807"/>
    <lineage>
        <taxon>Bacteria</taxon>
        <taxon>Pseudomonadati</taxon>
        <taxon>Pseudomonadota</taxon>
        <taxon>Alphaproteobacteria</taxon>
        <taxon>Hyphomicrobiales</taxon>
        <taxon>Nitrobacteraceae</taxon>
        <taxon>Bradyrhizobium</taxon>
        <taxon>Bradyrhizobium barranii</taxon>
    </lineage>
</organism>
<dbReference type="RefSeq" id="WP_166354489.1">
    <property type="nucleotide sequence ID" value="NZ_CP049701.1"/>
</dbReference>
<dbReference type="AlphaFoldDB" id="A0A7Z0QKP8"/>
<proteinExistence type="predicted"/>
<reference evidence="2 3" key="1">
    <citation type="journal article" date="2017" name="Syst. Appl. Microbiol.">
        <title>Soybeans inoculated with root zone soils of Canadian native legumes harbour diverse and novel Bradyrhizobium spp. that possess agricultural potential.</title>
        <authorList>
            <person name="Bromfield E.S.P."/>
            <person name="Cloutier S."/>
            <person name="Tambong J.T."/>
            <person name="Tran Thi T.V."/>
        </authorList>
    </citation>
    <scope>NUCLEOTIDE SEQUENCE [LARGE SCALE GENOMIC DNA]</scope>
    <source>
        <strain evidence="2 3">323S2</strain>
    </source>
</reference>
<name>A0A7Z0QKP8_9BRAD</name>
<sequence length="352" mass="40149">MAIFTRRRIQAMLNDLRPLLDGNKRADLVAGLNNKRVEQALPAEMELALVWAMRDFDCLEVEPAWWVNGKKPDAYVEGLLPDRPAVVEIASTNDNSISGQQLMDRCSQTIVAHANTIKKGFGDYLYFRFAETTEIERGIRMRGIAAPKRYMLSDAAKALIKEWVLSNNEPLQHLRVEESGLCVEIEKKNYKQIRYHNFWTSRPPRVYSETDNPIYNVLSQKLSQIEGAPEGTYRIIFLSEIGSRTLDELGAPFPNVNERNATAEKIIRRFLSDKKGRVDAVVVFVPKKDYRLFSQEPKRSWKAVVFWDVETPGLLDSLRKIEATLPLPRFNWLSGAVPLQAGRLRSGAARMV</sequence>
<reference evidence="1" key="2">
    <citation type="submission" date="2020-06" db="EMBL/GenBank/DDBJ databases">
        <title>Whole Genome Sequence of Bradyrhizobium sp. Strain 323S2.</title>
        <authorList>
            <person name="Bromfield E.S.P."/>
        </authorList>
    </citation>
    <scope>NUCLEOTIDE SEQUENCE [LARGE SCALE GENOMIC DNA]</scope>
    <source>
        <strain evidence="1">323S2</strain>
    </source>
</reference>
<accession>A0A7Z0QKP8</accession>
<dbReference type="EMBL" id="JACBFH010000002">
    <property type="protein sequence ID" value="NYY96278.1"/>
    <property type="molecule type" value="Genomic_DNA"/>
</dbReference>
<geneLocation type="plasmid" evidence="2 3">
    <name>pBb323S2d</name>
</geneLocation>
<reference evidence="2 3" key="3">
    <citation type="journal article" date="2022" name="Int. J. Syst. Evol. Microbiol.">
        <title>Strains of Bradyrhizobium barranii sp. nov. associated with legumes native to Canada are symbionts of soybeans and belong to different subspecies (subsp. barranii subsp. nov. and subsp. apii subsp. nov.) and symbiovars (sv. glycinearum and sv. septentrionale).</title>
        <authorList>
            <person name="Bromfield E.S.P."/>
            <person name="Cloutier S."/>
            <person name="Wasai-Hara S."/>
            <person name="Minamisawa K."/>
        </authorList>
    </citation>
    <scope>NUCLEOTIDE SEQUENCE [LARGE SCALE GENOMIC DNA]</scope>
    <source>
        <strain evidence="3">323S2</strain>
        <plasmid evidence="2 3">pBb323S2d</plasmid>
    </source>
</reference>
<keyword evidence="2" id="KW-0614">Plasmid</keyword>
<evidence type="ECO:0000313" key="1">
    <source>
        <dbReference type="EMBL" id="NYY96278.1"/>
    </source>
</evidence>
<evidence type="ECO:0000313" key="3">
    <source>
        <dbReference type="Proteomes" id="UP000564836"/>
    </source>
</evidence>